<organism evidence="1 2">
    <name type="scientific">Rhabditophanes sp. KR3021</name>
    <dbReference type="NCBI Taxonomy" id="114890"/>
    <lineage>
        <taxon>Eukaryota</taxon>
        <taxon>Metazoa</taxon>
        <taxon>Ecdysozoa</taxon>
        <taxon>Nematoda</taxon>
        <taxon>Chromadorea</taxon>
        <taxon>Rhabditida</taxon>
        <taxon>Tylenchina</taxon>
        <taxon>Panagrolaimomorpha</taxon>
        <taxon>Strongyloidoidea</taxon>
        <taxon>Alloionematidae</taxon>
        <taxon>Rhabditophanes</taxon>
    </lineage>
</organism>
<evidence type="ECO:0000313" key="1">
    <source>
        <dbReference type="Proteomes" id="UP000095286"/>
    </source>
</evidence>
<name>A0AC35U492_9BILA</name>
<evidence type="ECO:0000313" key="2">
    <source>
        <dbReference type="WBParaSite" id="RSKR_0000754500.1"/>
    </source>
</evidence>
<sequence>MKSVIFIVFAIAFVSHSVNSCFSSRDEKVPAEKAFSKDITIVKGEAQPQSMDPALANNSIVEKIESSGVDKRIESPEFKETTSVESSGVKETAVESSGVKETAVESSGVKETAVESSGVKKATVESSGAIEGSGEKITTIVEGSGVQNNDAKPTTVESSGEGSGIEASGDSPAFVVDHTKELELVGNI</sequence>
<proteinExistence type="predicted"/>
<reference evidence="2" key="1">
    <citation type="submission" date="2016-11" db="UniProtKB">
        <authorList>
            <consortium name="WormBaseParasite"/>
        </authorList>
    </citation>
    <scope>IDENTIFICATION</scope>
    <source>
        <strain evidence="2">KR3021</strain>
    </source>
</reference>
<dbReference type="Proteomes" id="UP000095286">
    <property type="component" value="Unplaced"/>
</dbReference>
<protein>
    <submittedName>
        <fullName evidence="2">DUF148 domain-containing protein</fullName>
    </submittedName>
</protein>
<dbReference type="WBParaSite" id="RSKR_0000754500.1">
    <property type="protein sequence ID" value="RSKR_0000754500.1"/>
    <property type="gene ID" value="RSKR_0000754500"/>
</dbReference>
<accession>A0AC35U492</accession>